<evidence type="ECO:0000313" key="4">
    <source>
        <dbReference type="Proteomes" id="UP001227230"/>
    </source>
</evidence>
<dbReference type="EMBL" id="CP126660">
    <property type="protein sequence ID" value="WKA00801.1"/>
    <property type="molecule type" value="Genomic_DNA"/>
</dbReference>
<dbReference type="Gene3D" id="3.40.50.300">
    <property type="entry name" value="P-loop containing nucleotide triphosphate hydrolases"/>
    <property type="match status" value="1"/>
</dbReference>
<dbReference type="CDD" id="cd19495">
    <property type="entry name" value="Elp6"/>
    <property type="match status" value="1"/>
</dbReference>
<comment type="pathway">
    <text evidence="1">tRNA modification; 5-methoxycarbonylmethyl-2-thiouridine-tRNA biosynthesis.</text>
</comment>
<evidence type="ECO:0000256" key="1">
    <source>
        <dbReference type="ARBA" id="ARBA00005043"/>
    </source>
</evidence>
<dbReference type="InterPro" id="IPR018627">
    <property type="entry name" value="ELP6"/>
</dbReference>
<name>A0ABY9D073_VITVI</name>
<comment type="similarity">
    <text evidence="2">Belongs to the ELP6 family.</text>
</comment>
<evidence type="ECO:0000256" key="2">
    <source>
        <dbReference type="ARBA" id="ARBA00008837"/>
    </source>
</evidence>
<dbReference type="Pfam" id="PF09807">
    <property type="entry name" value="ELP6"/>
    <property type="match status" value="1"/>
</dbReference>
<dbReference type="PANTHER" id="PTHR16184">
    <property type="entry name" value="ELONGATOR COMPLEX PROTEIN 6"/>
    <property type="match status" value="1"/>
</dbReference>
<gene>
    <name evidence="3" type="ORF">VitviT2T_019123</name>
</gene>
<sequence length="256" mass="28736">MDHHRSSTLLDEALALDWTQPRVIVIEDCVETNGAFVLHHVLKRSLALHTSSTSAVIFLAFSQPFSHYDRILRKLGCNLVTPKDNKRFVFFNLLTLECPDGDEGKTSGGLPSLYREIQKVIIALHEENRKSITIMIDDISLMEVAANGSTNHVLDFLHYCHTLTLEFGCLLVTVNHGDIYSSMERPALLLQMEYLADILIKAEPLSTGLATDVHGQLTVLNKGICEGQGNSRNRTHNFHFKVKENSVECFYPGTRT</sequence>
<accession>A0ABY9D073</accession>
<dbReference type="Proteomes" id="UP001227230">
    <property type="component" value="Chromosome 13"/>
</dbReference>
<evidence type="ECO:0008006" key="5">
    <source>
        <dbReference type="Google" id="ProtNLM"/>
    </source>
</evidence>
<proteinExistence type="inferred from homology"/>
<organism evidence="3 4">
    <name type="scientific">Vitis vinifera</name>
    <name type="common">Grape</name>
    <dbReference type="NCBI Taxonomy" id="29760"/>
    <lineage>
        <taxon>Eukaryota</taxon>
        <taxon>Viridiplantae</taxon>
        <taxon>Streptophyta</taxon>
        <taxon>Embryophyta</taxon>
        <taxon>Tracheophyta</taxon>
        <taxon>Spermatophyta</taxon>
        <taxon>Magnoliopsida</taxon>
        <taxon>eudicotyledons</taxon>
        <taxon>Gunneridae</taxon>
        <taxon>Pentapetalae</taxon>
        <taxon>rosids</taxon>
        <taxon>Vitales</taxon>
        <taxon>Vitaceae</taxon>
        <taxon>Viteae</taxon>
        <taxon>Vitis</taxon>
    </lineage>
</organism>
<dbReference type="PANTHER" id="PTHR16184:SF6">
    <property type="entry name" value="ELONGATOR COMPLEX PROTEIN 6"/>
    <property type="match status" value="1"/>
</dbReference>
<keyword evidence="4" id="KW-1185">Reference proteome</keyword>
<protein>
    <recommendedName>
        <fullName evidence="5">Elongator complex protein 6</fullName>
    </recommendedName>
</protein>
<reference evidence="3 4" key="1">
    <citation type="journal article" date="2023" name="Hortic Res">
        <title>The complete reference genome for grapevine (Vitis vinifera L.) genetics and breeding.</title>
        <authorList>
            <person name="Shi X."/>
            <person name="Cao S."/>
            <person name="Wang X."/>
            <person name="Huang S."/>
            <person name="Wang Y."/>
            <person name="Liu Z."/>
            <person name="Liu W."/>
            <person name="Leng X."/>
            <person name="Peng Y."/>
            <person name="Wang N."/>
            <person name="Wang Y."/>
            <person name="Ma Z."/>
            <person name="Xu X."/>
            <person name="Zhang F."/>
            <person name="Xue H."/>
            <person name="Zhong H."/>
            <person name="Wang Y."/>
            <person name="Zhang K."/>
            <person name="Velt A."/>
            <person name="Avia K."/>
            <person name="Holtgrawe D."/>
            <person name="Grimplet J."/>
            <person name="Matus J.T."/>
            <person name="Ware D."/>
            <person name="Wu X."/>
            <person name="Wang H."/>
            <person name="Liu C."/>
            <person name="Fang Y."/>
            <person name="Rustenholz C."/>
            <person name="Cheng Z."/>
            <person name="Xiao H."/>
            <person name="Zhou Y."/>
        </authorList>
    </citation>
    <scope>NUCLEOTIDE SEQUENCE [LARGE SCALE GENOMIC DNA]</scope>
    <source>
        <strain evidence="4">cv. Pinot noir / PN40024</strain>
        <tissue evidence="3">Leaf</tissue>
    </source>
</reference>
<dbReference type="InterPro" id="IPR027417">
    <property type="entry name" value="P-loop_NTPase"/>
</dbReference>
<evidence type="ECO:0000313" key="3">
    <source>
        <dbReference type="EMBL" id="WKA00801.1"/>
    </source>
</evidence>